<dbReference type="InterPro" id="IPR019471">
    <property type="entry name" value="Interferon_reg_factor-3"/>
</dbReference>
<dbReference type="PROSITE" id="PS51507">
    <property type="entry name" value="IRF_2"/>
    <property type="match status" value="1"/>
</dbReference>
<dbReference type="SMART" id="SM01243">
    <property type="entry name" value="IRF-3"/>
    <property type="match status" value="1"/>
</dbReference>
<evidence type="ECO:0000313" key="3">
    <source>
        <dbReference type="Proteomes" id="UP000327468"/>
    </source>
</evidence>
<dbReference type="GO" id="GO:0045893">
    <property type="term" value="P:positive regulation of DNA-templated transcription"/>
    <property type="evidence" value="ECO:0007669"/>
    <property type="project" value="UniProtKB-ARBA"/>
</dbReference>
<dbReference type="Pfam" id="PF10401">
    <property type="entry name" value="IRF-3"/>
    <property type="match status" value="1"/>
</dbReference>
<gene>
    <name evidence="2" type="ORF">PHYPO_G00242640</name>
</gene>
<proteinExistence type="predicted"/>
<dbReference type="FunFam" id="2.60.200.10:FF:000015">
    <property type="entry name" value="Interferon regulatory factor 7"/>
    <property type="match status" value="1"/>
</dbReference>
<sequence>MPLGEQNAKTRLCFDKASAHPLAESDMSIINSAVRPQFGHWLLEQVQSGRYDGLYMIDRDTFRIPWKHNSRKDCGDEDNKIFRAWAVVSGKINEYPNDKAKWKTNFRCALNSLTQFKMIHDNSKDSENPHKIYRIIRPENHQQCSSIHIEALYSSTNNQCEEMEYDLPNHMDTLHLNQQPTEIQYWPDYQQPIQDLADHANLCIPQMPIVQQHCLPNNLPVSAPPLAQVPYNTVHQPFILPSINELEISIHYRKMEMLKVQCEGPRIQLHSQCDESELRGMSVPFPSTEALTDHKQVQYTKRLLDNIKRGLILEVCSAGIYGFRQDKCNVFVSTCDPAEIQNPEPRKLPQNQNELLFSFDKYKKDLMDFKENRRGSPEYTIYLCFGEKFPDGKPLDRKLIVVKVVPLICRELHKAAQLEGASSLQNDNISLQFSHNSLYELIEATFSPPPAV</sequence>
<dbReference type="InterPro" id="IPR001346">
    <property type="entry name" value="Interferon_reg_fact_DNA-bd_dom"/>
</dbReference>
<dbReference type="AlphaFoldDB" id="A0A5N5NEY1"/>
<dbReference type="Proteomes" id="UP000327468">
    <property type="component" value="Chromosome 9"/>
</dbReference>
<dbReference type="SUPFAM" id="SSF49879">
    <property type="entry name" value="SMAD/FHA domain"/>
    <property type="match status" value="1"/>
</dbReference>
<name>A0A5N5NEY1_PANHP</name>
<dbReference type="GO" id="GO:0000981">
    <property type="term" value="F:DNA-binding transcription factor activity, RNA polymerase II-specific"/>
    <property type="evidence" value="ECO:0007669"/>
    <property type="project" value="TreeGrafter"/>
</dbReference>
<dbReference type="Pfam" id="PF00605">
    <property type="entry name" value="IRF"/>
    <property type="match status" value="1"/>
</dbReference>
<comment type="caution">
    <text evidence="2">The sequence shown here is derived from an EMBL/GenBank/DDBJ whole genome shotgun (WGS) entry which is preliminary data.</text>
</comment>
<dbReference type="GO" id="GO:0000978">
    <property type="term" value="F:RNA polymerase II cis-regulatory region sequence-specific DNA binding"/>
    <property type="evidence" value="ECO:0007669"/>
    <property type="project" value="TreeGrafter"/>
</dbReference>
<dbReference type="InterPro" id="IPR017855">
    <property type="entry name" value="SMAD-like_dom_sf"/>
</dbReference>
<dbReference type="OrthoDB" id="9836034at2759"/>
<dbReference type="PANTHER" id="PTHR11949">
    <property type="entry name" value="INTERFERON REGULATORY FACTOR"/>
    <property type="match status" value="1"/>
</dbReference>
<dbReference type="EMBL" id="VFJC01000010">
    <property type="protein sequence ID" value="KAB5565528.1"/>
    <property type="molecule type" value="Genomic_DNA"/>
</dbReference>
<keyword evidence="3" id="KW-1185">Reference proteome</keyword>
<dbReference type="PRINTS" id="PR00267">
    <property type="entry name" value="INTFRNREGFCT"/>
</dbReference>
<dbReference type="Gene3D" id="1.10.10.10">
    <property type="entry name" value="Winged helix-like DNA-binding domain superfamily/Winged helix DNA-binding domain"/>
    <property type="match status" value="1"/>
</dbReference>
<evidence type="ECO:0000259" key="1">
    <source>
        <dbReference type="PROSITE" id="PS51507"/>
    </source>
</evidence>
<dbReference type="FunFam" id="1.10.10.10:FF:000631">
    <property type="entry name" value="Interferon regulatory factor 7"/>
    <property type="match status" value="1"/>
</dbReference>
<dbReference type="GO" id="GO:0005634">
    <property type="term" value="C:nucleus"/>
    <property type="evidence" value="ECO:0007669"/>
    <property type="project" value="TreeGrafter"/>
</dbReference>
<dbReference type="SUPFAM" id="SSF46785">
    <property type="entry name" value="Winged helix' DNA-binding domain"/>
    <property type="match status" value="1"/>
</dbReference>
<dbReference type="PANTHER" id="PTHR11949:SF2">
    <property type="entry name" value="INTERFERON REGULATORY FACTOR 7"/>
    <property type="match status" value="1"/>
</dbReference>
<accession>A0A5N5NEY1</accession>
<protein>
    <recommendedName>
        <fullName evidence="1">IRF tryptophan pentad repeat domain-containing protein</fullName>
    </recommendedName>
</protein>
<evidence type="ECO:0000313" key="2">
    <source>
        <dbReference type="EMBL" id="KAB5565528.1"/>
    </source>
</evidence>
<dbReference type="InterPro" id="IPR036388">
    <property type="entry name" value="WH-like_DNA-bd_sf"/>
</dbReference>
<dbReference type="GO" id="GO:0002376">
    <property type="term" value="P:immune system process"/>
    <property type="evidence" value="ECO:0007669"/>
    <property type="project" value="TreeGrafter"/>
</dbReference>
<dbReference type="Gene3D" id="2.60.200.10">
    <property type="match status" value="1"/>
</dbReference>
<organism evidence="2 3">
    <name type="scientific">Pangasianodon hypophthalmus</name>
    <name type="common">Striped catfish</name>
    <name type="synonym">Helicophagus hypophthalmus</name>
    <dbReference type="NCBI Taxonomy" id="310915"/>
    <lineage>
        <taxon>Eukaryota</taxon>
        <taxon>Metazoa</taxon>
        <taxon>Chordata</taxon>
        <taxon>Craniata</taxon>
        <taxon>Vertebrata</taxon>
        <taxon>Euteleostomi</taxon>
        <taxon>Actinopterygii</taxon>
        <taxon>Neopterygii</taxon>
        <taxon>Teleostei</taxon>
        <taxon>Ostariophysi</taxon>
        <taxon>Siluriformes</taxon>
        <taxon>Pangasiidae</taxon>
        <taxon>Pangasianodon</taxon>
    </lineage>
</organism>
<dbReference type="InterPro" id="IPR008984">
    <property type="entry name" value="SMAD_FHA_dom_sf"/>
</dbReference>
<dbReference type="InterPro" id="IPR036390">
    <property type="entry name" value="WH_DNA-bd_sf"/>
</dbReference>
<dbReference type="CDD" id="cd00103">
    <property type="entry name" value="IRF"/>
    <property type="match status" value="1"/>
</dbReference>
<reference evidence="2 3" key="1">
    <citation type="submission" date="2019-06" db="EMBL/GenBank/DDBJ databases">
        <title>A chromosome-scale genome assembly of the striped catfish, Pangasianodon hypophthalmus.</title>
        <authorList>
            <person name="Wen M."/>
            <person name="Zahm M."/>
            <person name="Roques C."/>
            <person name="Cabau C."/>
            <person name="Klopp C."/>
            <person name="Donnadieu C."/>
            <person name="Jouanno E."/>
            <person name="Avarre J.-C."/>
            <person name="Campet M."/>
            <person name="Ha T.T.T."/>
            <person name="Dugue R."/>
            <person name="Lampietro C."/>
            <person name="Louis A."/>
            <person name="Herpin A."/>
            <person name="Echchiki A."/>
            <person name="Berthelot C."/>
            <person name="Parey E."/>
            <person name="Roest-Crollius H."/>
            <person name="Braasch I."/>
            <person name="Postlethwait J."/>
            <person name="Bobe J."/>
            <person name="Montfort J."/>
            <person name="Bouchez O."/>
            <person name="Begum T."/>
            <person name="Schartl M."/>
            <person name="Guiguen Y."/>
        </authorList>
    </citation>
    <scope>NUCLEOTIDE SEQUENCE [LARGE SCALE GENOMIC DNA]</scope>
    <source>
        <strain evidence="2 3">Indonesia</strain>
        <tissue evidence="2">Blood</tissue>
    </source>
</reference>
<dbReference type="SMART" id="SM00348">
    <property type="entry name" value="IRF"/>
    <property type="match status" value="1"/>
</dbReference>
<feature type="domain" description="IRF tryptophan pentad repeat" evidence="1">
    <location>
        <begin position="35"/>
        <end position="137"/>
    </location>
</feature>